<dbReference type="InterPro" id="IPR001451">
    <property type="entry name" value="Hexapep"/>
</dbReference>
<dbReference type="InterPro" id="IPR018357">
    <property type="entry name" value="Hexapep_transf_CS"/>
</dbReference>
<gene>
    <name evidence="5" type="ORF">AKJ08_0754</name>
</gene>
<proteinExistence type="inferred from homology"/>
<dbReference type="PANTHER" id="PTHR23416">
    <property type="entry name" value="SIALIC ACID SYNTHASE-RELATED"/>
    <property type="match status" value="1"/>
</dbReference>
<keyword evidence="4" id="KW-0012">Acyltransferase</keyword>
<dbReference type="Proteomes" id="UP000055590">
    <property type="component" value="Chromosome"/>
</dbReference>
<name>A0A0K1PA38_9BACT</name>
<dbReference type="GO" id="GO:0008374">
    <property type="term" value="F:O-acyltransferase activity"/>
    <property type="evidence" value="ECO:0007669"/>
    <property type="project" value="TreeGrafter"/>
</dbReference>
<evidence type="ECO:0000256" key="1">
    <source>
        <dbReference type="ARBA" id="ARBA00007274"/>
    </source>
</evidence>
<dbReference type="InterPro" id="IPR011004">
    <property type="entry name" value="Trimer_LpxA-like_sf"/>
</dbReference>
<keyword evidence="6" id="KW-1185">Reference proteome</keyword>
<protein>
    <submittedName>
        <fullName evidence="5">Maltose O-acetyltransferase</fullName>
    </submittedName>
</protein>
<sequence>MDVVERILDLSRRGTPLAKVLRGFAVASSQWSLRPRALHRVLESERSVRRQLSDELWRALYYQPLFATLCDRVDGPFRLEICPDSKVPVVVNCRLEIGRGVRISARTTFSGARNAKEVPRIVLGDDSYIGHRVVLRAGTGLVVGKRCYFASNVFVSGDPGHPIDPVKRRTQAAPVEDLTRIEIGDDVWIAEGAAILGKVRIGEGAIIAARSVVHRDVPPRTLVAGVPARVVRRIDPVALAGG</sequence>
<evidence type="ECO:0000256" key="2">
    <source>
        <dbReference type="ARBA" id="ARBA00022679"/>
    </source>
</evidence>
<dbReference type="InterPro" id="IPR051159">
    <property type="entry name" value="Hexapeptide_acetyltransf"/>
</dbReference>
<keyword evidence="3" id="KW-0677">Repeat</keyword>
<dbReference type="EMBL" id="CP012332">
    <property type="protein sequence ID" value="AKU90367.1"/>
    <property type="molecule type" value="Genomic_DNA"/>
</dbReference>
<comment type="similarity">
    <text evidence="1">Belongs to the transferase hexapeptide repeat family.</text>
</comment>
<dbReference type="SUPFAM" id="SSF51161">
    <property type="entry name" value="Trimeric LpxA-like enzymes"/>
    <property type="match status" value="1"/>
</dbReference>
<dbReference type="Pfam" id="PF00132">
    <property type="entry name" value="Hexapep"/>
    <property type="match status" value="1"/>
</dbReference>
<dbReference type="PROSITE" id="PS00101">
    <property type="entry name" value="HEXAPEP_TRANSFERASES"/>
    <property type="match status" value="1"/>
</dbReference>
<evidence type="ECO:0000313" key="5">
    <source>
        <dbReference type="EMBL" id="AKU90367.1"/>
    </source>
</evidence>
<keyword evidence="2 5" id="KW-0808">Transferase</keyword>
<dbReference type="PANTHER" id="PTHR23416:SF23">
    <property type="entry name" value="ACETYLTRANSFERASE C18B11.09C-RELATED"/>
    <property type="match status" value="1"/>
</dbReference>
<dbReference type="OrthoDB" id="9782091at2"/>
<evidence type="ECO:0000313" key="6">
    <source>
        <dbReference type="Proteomes" id="UP000055590"/>
    </source>
</evidence>
<organism evidence="5 6">
    <name type="scientific">Vulgatibacter incomptus</name>
    <dbReference type="NCBI Taxonomy" id="1391653"/>
    <lineage>
        <taxon>Bacteria</taxon>
        <taxon>Pseudomonadati</taxon>
        <taxon>Myxococcota</taxon>
        <taxon>Myxococcia</taxon>
        <taxon>Myxococcales</taxon>
        <taxon>Cystobacterineae</taxon>
        <taxon>Vulgatibacteraceae</taxon>
        <taxon>Vulgatibacter</taxon>
    </lineage>
</organism>
<reference evidence="5 6" key="1">
    <citation type="submission" date="2015-08" db="EMBL/GenBank/DDBJ databases">
        <authorList>
            <person name="Babu N.S."/>
            <person name="Beckwith C.J."/>
            <person name="Beseler K.G."/>
            <person name="Brison A."/>
            <person name="Carone J.V."/>
            <person name="Caskin T.P."/>
            <person name="Diamond M."/>
            <person name="Durham M.E."/>
            <person name="Foxe J.M."/>
            <person name="Go M."/>
            <person name="Henderson B.A."/>
            <person name="Jones I.B."/>
            <person name="McGettigan J.A."/>
            <person name="Micheletti S.J."/>
            <person name="Nasrallah M.E."/>
            <person name="Ortiz D."/>
            <person name="Piller C.R."/>
            <person name="Privatt S.R."/>
            <person name="Schneider S.L."/>
            <person name="Sharp S."/>
            <person name="Smith T.C."/>
            <person name="Stanton J.D."/>
            <person name="Ullery H.E."/>
            <person name="Wilson R.J."/>
            <person name="Serrano M.G."/>
            <person name="Buck G."/>
            <person name="Lee V."/>
            <person name="Wang Y."/>
            <person name="Carvalho R."/>
            <person name="Voegtly L."/>
            <person name="Shi R."/>
            <person name="Duckworth R."/>
            <person name="Johnson A."/>
            <person name="Loviza R."/>
            <person name="Walstead R."/>
            <person name="Shah Z."/>
            <person name="Kiflezghi M."/>
            <person name="Wade K."/>
            <person name="Ball S.L."/>
            <person name="Bradley K.W."/>
            <person name="Asai D.J."/>
            <person name="Bowman C.A."/>
            <person name="Russell D.A."/>
            <person name="Pope W.H."/>
            <person name="Jacobs-Sera D."/>
            <person name="Hendrix R.W."/>
            <person name="Hatfull G.F."/>
        </authorList>
    </citation>
    <scope>NUCLEOTIDE SEQUENCE [LARGE SCALE GENOMIC DNA]</scope>
    <source>
        <strain evidence="5 6">DSM 27710</strain>
    </source>
</reference>
<evidence type="ECO:0000256" key="4">
    <source>
        <dbReference type="ARBA" id="ARBA00023315"/>
    </source>
</evidence>
<dbReference type="KEGG" id="vin:AKJ08_0754"/>
<dbReference type="AlphaFoldDB" id="A0A0K1PA38"/>
<dbReference type="GO" id="GO:0005829">
    <property type="term" value="C:cytosol"/>
    <property type="evidence" value="ECO:0007669"/>
    <property type="project" value="TreeGrafter"/>
</dbReference>
<dbReference type="STRING" id="1391653.AKJ08_0754"/>
<accession>A0A0K1PA38</accession>
<evidence type="ECO:0000256" key="3">
    <source>
        <dbReference type="ARBA" id="ARBA00022737"/>
    </source>
</evidence>
<dbReference type="Gene3D" id="2.160.10.10">
    <property type="entry name" value="Hexapeptide repeat proteins"/>
    <property type="match status" value="1"/>
</dbReference>
<dbReference type="CDD" id="cd04647">
    <property type="entry name" value="LbH_MAT_like"/>
    <property type="match status" value="1"/>
</dbReference>
<dbReference type="RefSeq" id="WP_050724824.1">
    <property type="nucleotide sequence ID" value="NZ_CP012332.1"/>
</dbReference>